<dbReference type="PROSITE" id="PS51257">
    <property type="entry name" value="PROKAR_LIPOPROTEIN"/>
    <property type="match status" value="1"/>
</dbReference>
<gene>
    <name evidence="1" type="ORF">WMW72_30805</name>
</gene>
<accession>A0ABU9DX03</accession>
<proteinExistence type="predicted"/>
<dbReference type="Pfam" id="PF01547">
    <property type="entry name" value="SBP_bac_1"/>
    <property type="match status" value="1"/>
</dbReference>
<evidence type="ECO:0000313" key="2">
    <source>
        <dbReference type="Proteomes" id="UP001469365"/>
    </source>
</evidence>
<protein>
    <submittedName>
        <fullName evidence="1">Sugar ABC transporter substrate-binding protein</fullName>
    </submittedName>
</protein>
<dbReference type="SUPFAM" id="SSF53850">
    <property type="entry name" value="Periplasmic binding protein-like II"/>
    <property type="match status" value="1"/>
</dbReference>
<reference evidence="1 2" key="1">
    <citation type="submission" date="2024-04" db="EMBL/GenBank/DDBJ databases">
        <title>draft genome sequnece of Paenibacillus filicis.</title>
        <authorList>
            <person name="Kim D.-U."/>
        </authorList>
    </citation>
    <scope>NUCLEOTIDE SEQUENCE [LARGE SCALE GENOMIC DNA]</scope>
    <source>
        <strain evidence="1 2">KACC14197</strain>
    </source>
</reference>
<dbReference type="Gene3D" id="3.40.190.10">
    <property type="entry name" value="Periplasmic binding protein-like II"/>
    <property type="match status" value="1"/>
</dbReference>
<sequence>MRKHMIRLLLISAILSLTACEGGLLYKSPPEPVREPAPAKTKLVYWSGDTHDTEYIKPLIERFNETNPDRIEVNYITRGSDYTQAVDIGFASGQAPDVLRVKENSIQLYYKKGYLAPLDAYMSEEMKTRFPAIDGYNRFGGQRYSLPNFGATMRLIYNKELFAKAGIAGPPATLEELVDTARKLTVAGKAEGAYGFALNFKSPQSAFDRSARAIAEMSGYGGFGFDFRSGRFDFGGYRQIVEAFKRIKDQGSMLPGVESLDMDPLRAQFAAGKIGMYMSYSAEPGVYRTQFPTSLDWAAAPVPTIDGQVRGASGFLGGQWLAIASSSKHKEQAWKFLSFMYQESLLLGYHEQGYGISMVPSVIAQASSPQLKGAEGFLPNAYDGVWPVAPTVTVKGQRFQDAFYLYMAEGGDLSQVIEDLNRRYNEGLEQARTEGGVQIQPIPDFDPIKLAGNYGP</sequence>
<dbReference type="PANTHER" id="PTHR43649:SF12">
    <property type="entry name" value="DIACETYLCHITOBIOSE BINDING PROTEIN DASA"/>
    <property type="match status" value="1"/>
</dbReference>
<dbReference type="RefSeq" id="WP_341419427.1">
    <property type="nucleotide sequence ID" value="NZ_JBBPCC010000028.1"/>
</dbReference>
<evidence type="ECO:0000313" key="1">
    <source>
        <dbReference type="EMBL" id="MEK8132298.1"/>
    </source>
</evidence>
<dbReference type="CDD" id="cd13585">
    <property type="entry name" value="PBP2_TMBP_like"/>
    <property type="match status" value="1"/>
</dbReference>
<dbReference type="InterPro" id="IPR050490">
    <property type="entry name" value="Bact_solute-bd_prot1"/>
</dbReference>
<comment type="caution">
    <text evidence="1">The sequence shown here is derived from an EMBL/GenBank/DDBJ whole genome shotgun (WGS) entry which is preliminary data.</text>
</comment>
<name>A0ABU9DX03_9BACL</name>
<dbReference type="InterPro" id="IPR006059">
    <property type="entry name" value="SBP"/>
</dbReference>
<keyword evidence="2" id="KW-1185">Reference proteome</keyword>
<dbReference type="EMBL" id="JBBPCC010000028">
    <property type="protein sequence ID" value="MEK8132298.1"/>
    <property type="molecule type" value="Genomic_DNA"/>
</dbReference>
<organism evidence="1 2">
    <name type="scientific">Paenibacillus filicis</name>
    <dbReference type="NCBI Taxonomy" id="669464"/>
    <lineage>
        <taxon>Bacteria</taxon>
        <taxon>Bacillati</taxon>
        <taxon>Bacillota</taxon>
        <taxon>Bacilli</taxon>
        <taxon>Bacillales</taxon>
        <taxon>Paenibacillaceae</taxon>
        <taxon>Paenibacillus</taxon>
    </lineage>
</organism>
<dbReference type="Proteomes" id="UP001469365">
    <property type="component" value="Unassembled WGS sequence"/>
</dbReference>
<dbReference type="PANTHER" id="PTHR43649">
    <property type="entry name" value="ARABINOSE-BINDING PROTEIN-RELATED"/>
    <property type="match status" value="1"/>
</dbReference>